<evidence type="ECO:0008006" key="3">
    <source>
        <dbReference type="Google" id="ProtNLM"/>
    </source>
</evidence>
<dbReference type="Proteomes" id="UP000602759">
    <property type="component" value="Unassembled WGS sequence"/>
</dbReference>
<reference evidence="1 2" key="1">
    <citation type="submission" date="2020-08" db="EMBL/GenBank/DDBJ databases">
        <title>Sphingobacterium sp. DN00404 isolated from aquaculture water.</title>
        <authorList>
            <person name="Zhang M."/>
        </authorList>
    </citation>
    <scope>NUCLEOTIDE SEQUENCE [LARGE SCALE GENOMIC DNA]</scope>
    <source>
        <strain evidence="1 2">DN00404</strain>
    </source>
</reference>
<keyword evidence="2" id="KW-1185">Reference proteome</keyword>
<gene>
    <name evidence="1" type="ORF">H8B06_17400</name>
</gene>
<dbReference type="EMBL" id="JACOIK010000013">
    <property type="protein sequence ID" value="MBD1434605.1"/>
    <property type="molecule type" value="Genomic_DNA"/>
</dbReference>
<evidence type="ECO:0000313" key="2">
    <source>
        <dbReference type="Proteomes" id="UP000602759"/>
    </source>
</evidence>
<name>A0ABR7YTF4_9SPHI</name>
<accession>A0ABR7YTF4</accession>
<sequence length="368" mass="43196">MTRFLIHKQTKTIVDADDGRTLHYSYDDFLDQIVRGHSCFICGAQPSSKPFNNEHVIPNWILKSYGTPASFMILPNATTIKNSHYTVPCCQECNQLLGQELEIPVSQLLKKDYKTVVGILQSDERWYFRLFHWVCLLFFKTHLKDTYLEAERDRRLAAGKIGDSYCWHPLYHIHNIIRQHHTGVRLTRDVQGTIVVFEALVETETEEFDYLDNLNSQVVMVKIGKIVILAVLNDSRFCLAGYKTFLSKINGALNSVQIRELFARLRYLNENIKRRPKYYSLFKDNIYKIAARVPNKVEFLQGVKQKANLFKLMRFYIEDLMPPDLPDRKHLVKDLEEGRAQYIFDEHFNFFQHPSYSQQMTALEQELK</sequence>
<proteinExistence type="predicted"/>
<dbReference type="RefSeq" id="WP_190995473.1">
    <property type="nucleotide sequence ID" value="NZ_JACOIK010000013.1"/>
</dbReference>
<protein>
    <recommendedName>
        <fullName evidence="3">HNH endonuclease</fullName>
    </recommendedName>
</protein>
<comment type="caution">
    <text evidence="1">The sequence shown here is derived from an EMBL/GenBank/DDBJ whole genome shotgun (WGS) entry which is preliminary data.</text>
</comment>
<evidence type="ECO:0000313" key="1">
    <source>
        <dbReference type="EMBL" id="MBD1434605.1"/>
    </source>
</evidence>
<organism evidence="1 2">
    <name type="scientific">Sphingobacterium micropteri</name>
    <dbReference type="NCBI Taxonomy" id="2763501"/>
    <lineage>
        <taxon>Bacteria</taxon>
        <taxon>Pseudomonadati</taxon>
        <taxon>Bacteroidota</taxon>
        <taxon>Sphingobacteriia</taxon>
        <taxon>Sphingobacteriales</taxon>
        <taxon>Sphingobacteriaceae</taxon>
        <taxon>Sphingobacterium</taxon>
    </lineage>
</organism>